<dbReference type="InterPro" id="IPR000160">
    <property type="entry name" value="GGDEF_dom"/>
</dbReference>
<keyword evidence="3" id="KW-0175">Coiled coil</keyword>
<keyword evidence="4" id="KW-1133">Transmembrane helix</keyword>
<evidence type="ECO:0000259" key="5">
    <source>
        <dbReference type="PROSITE" id="PS50885"/>
    </source>
</evidence>
<dbReference type="InterPro" id="IPR003660">
    <property type="entry name" value="HAMP_dom"/>
</dbReference>
<dbReference type="GO" id="GO:1902201">
    <property type="term" value="P:negative regulation of bacterial-type flagellum-dependent cell motility"/>
    <property type="evidence" value="ECO:0007669"/>
    <property type="project" value="TreeGrafter"/>
</dbReference>
<dbReference type="SUPFAM" id="SSF55073">
    <property type="entry name" value="Nucleotide cyclase"/>
    <property type="match status" value="1"/>
</dbReference>
<accession>A0A5Q4VG44</accession>
<evidence type="ECO:0000313" key="7">
    <source>
        <dbReference type="EMBL" id="TYT75856.1"/>
    </source>
</evidence>
<comment type="caution">
    <text evidence="7">The sequence shown here is derived from an EMBL/GenBank/DDBJ whole genome shotgun (WGS) entry which is preliminary data.</text>
</comment>
<keyword evidence="4" id="KW-0472">Membrane</keyword>
<dbReference type="Pfam" id="PF00990">
    <property type="entry name" value="GGDEF"/>
    <property type="match status" value="1"/>
</dbReference>
<dbReference type="PROSITE" id="PS50887">
    <property type="entry name" value="GGDEF"/>
    <property type="match status" value="1"/>
</dbReference>
<dbReference type="InterPro" id="IPR050469">
    <property type="entry name" value="Diguanylate_Cyclase"/>
</dbReference>
<dbReference type="Proteomes" id="UP000321899">
    <property type="component" value="Unassembled WGS sequence"/>
</dbReference>
<feature type="transmembrane region" description="Helical" evidence="4">
    <location>
        <begin position="87"/>
        <end position="111"/>
    </location>
</feature>
<feature type="transmembrane region" description="Helical" evidence="4">
    <location>
        <begin position="12"/>
        <end position="33"/>
    </location>
</feature>
<evidence type="ECO:0000256" key="1">
    <source>
        <dbReference type="ARBA" id="ARBA00012528"/>
    </source>
</evidence>
<dbReference type="AlphaFoldDB" id="A0A5Q4VG44"/>
<dbReference type="PROSITE" id="PS50885">
    <property type="entry name" value="HAMP"/>
    <property type="match status" value="1"/>
</dbReference>
<dbReference type="CDD" id="cd01949">
    <property type="entry name" value="GGDEF"/>
    <property type="match status" value="1"/>
</dbReference>
<dbReference type="NCBIfam" id="TIGR00254">
    <property type="entry name" value="GGDEF"/>
    <property type="match status" value="1"/>
</dbReference>
<dbReference type="SMART" id="SM00267">
    <property type="entry name" value="GGDEF"/>
    <property type="match status" value="1"/>
</dbReference>
<reference evidence="7 8" key="1">
    <citation type="submission" date="2019-06" db="EMBL/GenBank/DDBJ databases">
        <title>Desulfobotulus mexicanus sp. nov., a novel sulfate-reducing bacterium isolated from the sediment of an alkaline crater lake in Mexico.</title>
        <authorList>
            <person name="Hirschler-Rea A."/>
        </authorList>
    </citation>
    <scope>NUCLEOTIDE SEQUENCE [LARGE SCALE GENOMIC DNA]</scope>
    <source>
        <strain evidence="7 8">PAR22N</strain>
    </source>
</reference>
<feature type="domain" description="HAMP" evidence="5">
    <location>
        <begin position="114"/>
        <end position="166"/>
    </location>
</feature>
<sequence length="554" mass="61954">MKDQLPNRFSFRISVAVSLIFLILFFTLSGLGIHQLHKATAEVKTMVFSGNGVSEFFPLHEDQGTAFDKEEGVEIHSSDIIHNMHMVVFRILSGFICLGISVFFAVLAFFLERYRLRMSLLEVSRGMQIIQQGNFSYRIHGTVIYGAEDLSRAFDEMAATLERSDKARKTLVEIQIRHNTQWIREVRRRQKALALHKQRLEEKVAARTQVLESINTALRSSVRALERRTLEITQLNRLAESLQNAKDTRDAASLVVRTCQQIFPSDAGILALSDTKGHMDFIVGWGRDRPDIKNCMGEACPRKKSAGDRVSVCGAGVDGCEELCIPVNPREGKGAMMRIRLRQMADLYGRKQAARRALAGSVAGHLTACLTSLHLVDRLRREAVTDPLTGLYNRRYMEETFVRELSRMKRDNLPLSVILMDVDDFKIFNDTHGHDIGDLVLQNLAGILKKDVRTEDVACRYGGEEFLLLLPGLFAEDGLIRAETLRKRVASSPLIIEGKEPLAITLSLGIASWPDDAATSHELITAADKAMYAAKLSGRNRVCRAASVDLDSGI</sequence>
<dbReference type="EMBL" id="VDMB01000002">
    <property type="protein sequence ID" value="TYT75856.1"/>
    <property type="molecule type" value="Genomic_DNA"/>
</dbReference>
<evidence type="ECO:0000256" key="2">
    <source>
        <dbReference type="ARBA" id="ARBA00034247"/>
    </source>
</evidence>
<name>A0A5Q4VG44_9BACT</name>
<dbReference type="GO" id="GO:0052621">
    <property type="term" value="F:diguanylate cyclase activity"/>
    <property type="evidence" value="ECO:0007669"/>
    <property type="project" value="UniProtKB-EC"/>
</dbReference>
<evidence type="ECO:0000259" key="6">
    <source>
        <dbReference type="PROSITE" id="PS50887"/>
    </source>
</evidence>
<dbReference type="InterPro" id="IPR043128">
    <property type="entry name" value="Rev_trsase/Diguanyl_cyclase"/>
</dbReference>
<dbReference type="GO" id="GO:0043709">
    <property type="term" value="P:cell adhesion involved in single-species biofilm formation"/>
    <property type="evidence" value="ECO:0007669"/>
    <property type="project" value="TreeGrafter"/>
</dbReference>
<proteinExistence type="predicted"/>
<feature type="domain" description="GGDEF" evidence="6">
    <location>
        <begin position="413"/>
        <end position="547"/>
    </location>
</feature>
<gene>
    <name evidence="7" type="ORF">FIM25_02845</name>
</gene>
<feature type="coiled-coil region" evidence="3">
    <location>
        <begin position="183"/>
        <end position="245"/>
    </location>
</feature>
<evidence type="ECO:0000256" key="4">
    <source>
        <dbReference type="SAM" id="Phobius"/>
    </source>
</evidence>
<dbReference type="FunFam" id="3.30.70.270:FF:000001">
    <property type="entry name" value="Diguanylate cyclase domain protein"/>
    <property type="match status" value="1"/>
</dbReference>
<keyword evidence="4" id="KW-0812">Transmembrane</keyword>
<dbReference type="PANTHER" id="PTHR45138:SF9">
    <property type="entry name" value="DIGUANYLATE CYCLASE DGCM-RELATED"/>
    <property type="match status" value="1"/>
</dbReference>
<dbReference type="InterPro" id="IPR029787">
    <property type="entry name" value="Nucleotide_cyclase"/>
</dbReference>
<keyword evidence="8" id="KW-1185">Reference proteome</keyword>
<organism evidence="7 8">
    <name type="scientific">Desulfobotulus mexicanus</name>
    <dbReference type="NCBI Taxonomy" id="2586642"/>
    <lineage>
        <taxon>Bacteria</taxon>
        <taxon>Pseudomonadati</taxon>
        <taxon>Thermodesulfobacteriota</taxon>
        <taxon>Desulfobacteria</taxon>
        <taxon>Desulfobacterales</taxon>
        <taxon>Desulfobacteraceae</taxon>
        <taxon>Desulfobotulus</taxon>
    </lineage>
</organism>
<dbReference type="EC" id="2.7.7.65" evidence="1"/>
<dbReference type="GO" id="GO:0007165">
    <property type="term" value="P:signal transduction"/>
    <property type="evidence" value="ECO:0007669"/>
    <property type="project" value="InterPro"/>
</dbReference>
<evidence type="ECO:0000313" key="8">
    <source>
        <dbReference type="Proteomes" id="UP000321899"/>
    </source>
</evidence>
<dbReference type="Gene3D" id="6.10.340.10">
    <property type="match status" value="1"/>
</dbReference>
<evidence type="ECO:0000256" key="3">
    <source>
        <dbReference type="SAM" id="Coils"/>
    </source>
</evidence>
<dbReference type="GO" id="GO:0005886">
    <property type="term" value="C:plasma membrane"/>
    <property type="evidence" value="ECO:0007669"/>
    <property type="project" value="TreeGrafter"/>
</dbReference>
<comment type="catalytic activity">
    <reaction evidence="2">
        <text>2 GTP = 3',3'-c-di-GMP + 2 diphosphate</text>
        <dbReference type="Rhea" id="RHEA:24898"/>
        <dbReference type="ChEBI" id="CHEBI:33019"/>
        <dbReference type="ChEBI" id="CHEBI:37565"/>
        <dbReference type="ChEBI" id="CHEBI:58805"/>
        <dbReference type="EC" id="2.7.7.65"/>
    </reaction>
</comment>
<dbReference type="PANTHER" id="PTHR45138">
    <property type="entry name" value="REGULATORY COMPONENTS OF SENSORY TRANSDUCTION SYSTEM"/>
    <property type="match status" value="1"/>
</dbReference>
<dbReference type="OrthoDB" id="7323245at2"/>
<dbReference type="Gene3D" id="3.30.70.270">
    <property type="match status" value="1"/>
</dbReference>
<protein>
    <recommendedName>
        <fullName evidence="1">diguanylate cyclase</fullName>
        <ecNumber evidence="1">2.7.7.65</ecNumber>
    </recommendedName>
</protein>